<reference evidence="2 3" key="1">
    <citation type="submission" date="2019-07" db="EMBL/GenBank/DDBJ databases">
        <title>Full genome sequence of Devosia sp. Gsoil 520.</title>
        <authorList>
            <person name="Im W.-T."/>
        </authorList>
    </citation>
    <scope>NUCLEOTIDE SEQUENCE [LARGE SCALE GENOMIC DNA]</scope>
    <source>
        <strain evidence="2 3">Gsoil 520</strain>
    </source>
</reference>
<dbReference type="RefSeq" id="WP_146292678.1">
    <property type="nucleotide sequence ID" value="NZ_CP042304.1"/>
</dbReference>
<keyword evidence="3" id="KW-1185">Reference proteome</keyword>
<proteinExistence type="predicted"/>
<accession>A0A5B8LZB7</accession>
<dbReference type="CDD" id="cd02440">
    <property type="entry name" value="AdoMet_MTases"/>
    <property type="match status" value="1"/>
</dbReference>
<dbReference type="GO" id="GO:0008168">
    <property type="term" value="F:methyltransferase activity"/>
    <property type="evidence" value="ECO:0007669"/>
    <property type="project" value="UniProtKB-KW"/>
</dbReference>
<dbReference type="Pfam" id="PF13649">
    <property type="entry name" value="Methyltransf_25"/>
    <property type="match status" value="1"/>
</dbReference>
<dbReference type="AlphaFoldDB" id="A0A5B8LZB7"/>
<dbReference type="PANTHER" id="PTHR43591">
    <property type="entry name" value="METHYLTRANSFERASE"/>
    <property type="match status" value="1"/>
</dbReference>
<keyword evidence="2" id="KW-0489">Methyltransferase</keyword>
<dbReference type="GO" id="GO:0032259">
    <property type="term" value="P:methylation"/>
    <property type="evidence" value="ECO:0007669"/>
    <property type="project" value="UniProtKB-KW"/>
</dbReference>
<evidence type="ECO:0000313" key="3">
    <source>
        <dbReference type="Proteomes" id="UP000315364"/>
    </source>
</evidence>
<evidence type="ECO:0000259" key="1">
    <source>
        <dbReference type="Pfam" id="PF13649"/>
    </source>
</evidence>
<dbReference type="SUPFAM" id="SSF53335">
    <property type="entry name" value="S-adenosyl-L-methionine-dependent methyltransferases"/>
    <property type="match status" value="1"/>
</dbReference>
<feature type="domain" description="Methyltransferase" evidence="1">
    <location>
        <begin position="43"/>
        <end position="135"/>
    </location>
</feature>
<gene>
    <name evidence="2" type="ORF">FPZ08_21325</name>
</gene>
<name>A0A5B8LZB7_9HYPH</name>
<organism evidence="2 3">
    <name type="scientific">Devosia ginsengisoli</name>
    <dbReference type="NCBI Taxonomy" id="400770"/>
    <lineage>
        <taxon>Bacteria</taxon>
        <taxon>Pseudomonadati</taxon>
        <taxon>Pseudomonadota</taxon>
        <taxon>Alphaproteobacteria</taxon>
        <taxon>Hyphomicrobiales</taxon>
        <taxon>Devosiaceae</taxon>
        <taxon>Devosia</taxon>
    </lineage>
</organism>
<dbReference type="EMBL" id="CP042304">
    <property type="protein sequence ID" value="QDZ13054.1"/>
    <property type="molecule type" value="Genomic_DNA"/>
</dbReference>
<dbReference type="Gene3D" id="3.40.50.150">
    <property type="entry name" value="Vaccinia Virus protein VP39"/>
    <property type="match status" value="1"/>
</dbReference>
<keyword evidence="2" id="KW-0808">Transferase</keyword>
<dbReference type="InterPro" id="IPR029063">
    <property type="entry name" value="SAM-dependent_MTases_sf"/>
</dbReference>
<dbReference type="KEGG" id="dea:FPZ08_21325"/>
<dbReference type="Proteomes" id="UP000315364">
    <property type="component" value="Chromosome"/>
</dbReference>
<evidence type="ECO:0000313" key="2">
    <source>
        <dbReference type="EMBL" id="QDZ13054.1"/>
    </source>
</evidence>
<sequence>MGEDRFWNKLADSYARQPIADEAAYQTKLEVTRGYLQPDMELLEFGCGTGGTAILHAPYVRHIRAIDFSESMLAIARAKAAVAGVENITFERADITSFDAPDGSFDVILGMSILHLLADKDAVIAKVFRMLKPGGLFVSSTTCLGDTMGAFKLIAPVGKALGLLPQLDVMTTADLVRSLTSAGFSMEHQWQPGKGKAVFIVARAG</sequence>
<protein>
    <submittedName>
        <fullName evidence="2">Class I SAM-dependent methyltransferase</fullName>
    </submittedName>
</protein>
<dbReference type="InterPro" id="IPR041698">
    <property type="entry name" value="Methyltransf_25"/>
</dbReference>
<dbReference type="OrthoDB" id="5642573at2"/>